<protein>
    <recommendedName>
        <fullName evidence="3">Sugar kinase</fullName>
    </recommendedName>
</protein>
<reference evidence="1 2" key="2">
    <citation type="submission" date="2013-04" db="EMBL/GenBank/DDBJ databases">
        <title>The Genome Sequence of Bilophila wadsworthia 3_1_6.</title>
        <authorList>
            <consortium name="The Broad Institute Genomics Platform"/>
            <person name="Earl A."/>
            <person name="Ward D."/>
            <person name="Feldgarden M."/>
            <person name="Gevers D."/>
            <person name="Sibley C."/>
            <person name="Strauss J."/>
            <person name="Allen-Vercoe E."/>
            <person name="Walker B."/>
            <person name="Young S."/>
            <person name="Zeng Q."/>
            <person name="Gargeya S."/>
            <person name="Fitzgerald M."/>
            <person name="Haas B."/>
            <person name="Abouelleil A."/>
            <person name="Allen A.W."/>
            <person name="Alvarado L."/>
            <person name="Arachchi H.M."/>
            <person name="Berlin A.M."/>
            <person name="Chapman S.B."/>
            <person name="Gainer-Dewar J."/>
            <person name="Goldberg J."/>
            <person name="Griggs A."/>
            <person name="Gujja S."/>
            <person name="Hansen M."/>
            <person name="Howarth C."/>
            <person name="Imamovic A."/>
            <person name="Ireland A."/>
            <person name="Larimer J."/>
            <person name="McCowan C."/>
            <person name="Murphy C."/>
            <person name="Pearson M."/>
            <person name="Poon T.W."/>
            <person name="Priest M."/>
            <person name="Roberts A."/>
            <person name="Saif S."/>
            <person name="Shea T."/>
            <person name="Sisk P."/>
            <person name="Sykes S."/>
            <person name="Wortman J."/>
            <person name="Nusbaum C."/>
            <person name="Birren B."/>
        </authorList>
    </citation>
    <scope>NUCLEOTIDE SEQUENCE [LARGE SCALE GENOMIC DNA]</scope>
    <source>
        <strain evidence="1 2">3_1_6</strain>
    </source>
</reference>
<dbReference type="eggNOG" id="COG0063">
    <property type="taxonomic scope" value="Bacteria"/>
</dbReference>
<dbReference type="SUPFAM" id="SSF53613">
    <property type="entry name" value="Ribokinase-like"/>
    <property type="match status" value="1"/>
</dbReference>
<proteinExistence type="predicted"/>
<dbReference type="OrthoDB" id="5470480at2"/>
<comment type="caution">
    <text evidence="1">The sequence shown here is derived from an EMBL/GenBank/DDBJ whole genome shotgun (WGS) entry which is preliminary data.</text>
</comment>
<dbReference type="HOGENOM" id="CLU_979811_0_0_7"/>
<dbReference type="AlphaFoldDB" id="E5Y6X9"/>
<dbReference type="GeneID" id="78084176"/>
<dbReference type="Gene3D" id="3.40.1190.20">
    <property type="match status" value="1"/>
</dbReference>
<dbReference type="EMBL" id="ADCP02000001">
    <property type="protein sequence ID" value="EFV44265.2"/>
    <property type="molecule type" value="Genomic_DNA"/>
</dbReference>
<gene>
    <name evidence="1" type="ORF">HMPREF0179_01909</name>
</gene>
<dbReference type="InterPro" id="IPR029056">
    <property type="entry name" value="Ribokinase-like"/>
</dbReference>
<accession>E5Y6X9</accession>
<dbReference type="Proteomes" id="UP000006034">
    <property type="component" value="Unassembled WGS sequence"/>
</dbReference>
<name>E5Y6X9_BILW3</name>
<dbReference type="GO" id="GO:0003824">
    <property type="term" value="F:catalytic activity"/>
    <property type="evidence" value="ECO:0007669"/>
    <property type="project" value="UniProtKB-ARBA"/>
</dbReference>
<reference evidence="1 2" key="1">
    <citation type="submission" date="2010-10" db="EMBL/GenBank/DDBJ databases">
        <authorList>
            <consortium name="The Broad Institute Genome Sequencing Platform"/>
            <person name="Ward D."/>
            <person name="Earl A."/>
            <person name="Feldgarden M."/>
            <person name="Young S.K."/>
            <person name="Gargeya S."/>
            <person name="Zeng Q."/>
            <person name="Alvarado L."/>
            <person name="Berlin A."/>
            <person name="Bochicchio J."/>
            <person name="Chapman S.B."/>
            <person name="Chen Z."/>
            <person name="Freedman E."/>
            <person name="Gellesch M."/>
            <person name="Goldberg J."/>
            <person name="Griggs A."/>
            <person name="Gujja S."/>
            <person name="Heilman E."/>
            <person name="Heiman D."/>
            <person name="Howarth C."/>
            <person name="Mehta T."/>
            <person name="Neiman D."/>
            <person name="Pearson M."/>
            <person name="Roberts A."/>
            <person name="Saif S."/>
            <person name="Shea T."/>
            <person name="Shenoy N."/>
            <person name="Sisk P."/>
            <person name="Stolte C."/>
            <person name="Sykes S."/>
            <person name="White J."/>
            <person name="Yandava C."/>
            <person name="Allen-Vercoe E."/>
            <person name="Sibley C."/>
            <person name="Ambrose C.E."/>
            <person name="Strauss J."/>
            <person name="Daigneault M."/>
            <person name="Haas B."/>
            <person name="Nusbaum C."/>
            <person name="Birren B."/>
        </authorList>
    </citation>
    <scope>NUCLEOTIDE SEQUENCE [LARGE SCALE GENOMIC DNA]</scope>
    <source>
        <strain evidence="1 2">3_1_6</strain>
    </source>
</reference>
<organism evidence="1 2">
    <name type="scientific">Bilophila wadsworthia (strain 3_1_6)</name>
    <dbReference type="NCBI Taxonomy" id="563192"/>
    <lineage>
        <taxon>Bacteria</taxon>
        <taxon>Pseudomonadati</taxon>
        <taxon>Thermodesulfobacteriota</taxon>
        <taxon>Desulfovibrionia</taxon>
        <taxon>Desulfovibrionales</taxon>
        <taxon>Desulfovibrionaceae</taxon>
        <taxon>Bilophila</taxon>
    </lineage>
</organism>
<dbReference type="RefSeq" id="WP_016360368.1">
    <property type="nucleotide sequence ID" value="NZ_KE150238.1"/>
</dbReference>
<evidence type="ECO:0000313" key="2">
    <source>
        <dbReference type="Proteomes" id="UP000006034"/>
    </source>
</evidence>
<sequence length="299" mass="31079">MAWMICGTVPDASFPLTGGRWRLDGGFLHAEGGGIAPLSVQRGTPALLGTALLTCETLGVEPPTALLAGDTGNGDGSRKLYSRLAASPSLSGVRGITFHYLFPDLDGHNRVLMALEEAGPKPVLVADAGFMYVAKMSGYADAYDLFTPDAGELAFLADEKAPHPFYTRGFLLAADEDIPSLVERAYQHGNAARFLLIKGKVDHLVEGGRFLGDVSEPQVAALEPIGGTGDLVTGLVTGLLAGGMEMPQACLTAARASRITGLLANPTPATQIAELLPFLPEALRCALEGASPPARPSGA</sequence>
<keyword evidence="2" id="KW-1185">Reference proteome</keyword>
<evidence type="ECO:0000313" key="1">
    <source>
        <dbReference type="EMBL" id="EFV44265.2"/>
    </source>
</evidence>
<evidence type="ECO:0008006" key="3">
    <source>
        <dbReference type="Google" id="ProtNLM"/>
    </source>
</evidence>
<dbReference type="STRING" id="563192.HMPREF0179_01909"/>